<accession>A0ABX8A4K1</accession>
<evidence type="ECO:0000259" key="2">
    <source>
        <dbReference type="Pfam" id="PF13480"/>
    </source>
</evidence>
<keyword evidence="4" id="KW-1185">Reference proteome</keyword>
<feature type="domain" description="BioF2-like acetyltransferase" evidence="2">
    <location>
        <begin position="227"/>
        <end position="374"/>
    </location>
</feature>
<organism evidence="3 4">
    <name type="scientific">Tardiphaga alba</name>
    <dbReference type="NCBI Taxonomy" id="340268"/>
    <lineage>
        <taxon>Bacteria</taxon>
        <taxon>Pseudomonadati</taxon>
        <taxon>Pseudomonadota</taxon>
        <taxon>Alphaproteobacteria</taxon>
        <taxon>Hyphomicrobiales</taxon>
        <taxon>Nitrobacteraceae</taxon>
        <taxon>Tardiphaga</taxon>
    </lineage>
</organism>
<feature type="region of interest" description="Disordered" evidence="1">
    <location>
        <begin position="1"/>
        <end position="32"/>
    </location>
</feature>
<protein>
    <submittedName>
        <fullName evidence="3">GNAT family N-acetyltransferase</fullName>
    </submittedName>
</protein>
<name>A0ABX8A4K1_9BRAD</name>
<dbReference type="InterPro" id="IPR038740">
    <property type="entry name" value="BioF2-like_GNAT_dom"/>
</dbReference>
<dbReference type="Proteomes" id="UP000682843">
    <property type="component" value="Chromosome"/>
</dbReference>
<dbReference type="Pfam" id="PF13480">
    <property type="entry name" value="Acetyltransf_6"/>
    <property type="match status" value="1"/>
</dbReference>
<sequence length="418" mass="46521">MAAPRAHGPSVCGLQARQGQAGRDHRPAQDGRRCMSQAAGMISGVRIPQIRRDTSHYLVELTSSWDDVAARLRADMLHAHKTPFQHWHWLGAWYDAHRHDRNNAPLIAIVRDPRQHDVLAIIPLIVRYQHGARIAEFAGGADYNAPILGSAAADHPIDPALLWASLQQALSAAGGCDVVRFSKMPSVIGDLPNPLASLALARPCAIEGHQLIIDDDYEAHRLGRERTFRKELERSWRVFTKHEGARFERITDMARALHVFATLEMQQSERMRGLGQDYALDDKDSSAFHRDVIGRGLDEGYVVLTALTCGETIVATLLGICIEATYLMVRISNAGGIWTNCSPGRLIIDRTMAALHHDGIRKFDFSVGSYDYKRRFGVTPLPLYDLVAAVNWRGRVMLAADRIVKSWQARVAALKPQT</sequence>
<dbReference type="InterPro" id="IPR016181">
    <property type="entry name" value="Acyl_CoA_acyltransferase"/>
</dbReference>
<dbReference type="EMBL" id="CP036498">
    <property type="protein sequence ID" value="QUS38548.1"/>
    <property type="molecule type" value="Genomic_DNA"/>
</dbReference>
<proteinExistence type="predicted"/>
<reference evidence="3 4" key="1">
    <citation type="submission" date="2019-02" db="EMBL/GenBank/DDBJ databases">
        <title>Emended description of the genus Rhodopseudomonas and description of Rhodopseudomonas albus sp. nov., a non-phototrophic, heavy-metal-tolerant bacterium isolated from garden soil.</title>
        <authorList>
            <person name="Bao Z."/>
            <person name="Cao W.W."/>
            <person name="Sato Y."/>
            <person name="Nishizawa T."/>
            <person name="Zhao J."/>
            <person name="Guo Y."/>
            <person name="Ohta H."/>
        </authorList>
    </citation>
    <scope>NUCLEOTIDE SEQUENCE [LARGE SCALE GENOMIC DNA]</scope>
    <source>
        <strain evidence="3 4">SK50-23</strain>
    </source>
</reference>
<evidence type="ECO:0000256" key="1">
    <source>
        <dbReference type="SAM" id="MobiDB-lite"/>
    </source>
</evidence>
<evidence type="ECO:0000313" key="4">
    <source>
        <dbReference type="Proteomes" id="UP000682843"/>
    </source>
</evidence>
<feature type="compositionally biased region" description="Basic and acidic residues" evidence="1">
    <location>
        <begin position="22"/>
        <end position="32"/>
    </location>
</feature>
<dbReference type="SUPFAM" id="SSF55729">
    <property type="entry name" value="Acyl-CoA N-acyltransferases (Nat)"/>
    <property type="match status" value="1"/>
</dbReference>
<evidence type="ECO:0000313" key="3">
    <source>
        <dbReference type="EMBL" id="QUS38548.1"/>
    </source>
</evidence>
<gene>
    <name evidence="3" type="ORF">RPMA_06655</name>
</gene>